<sequence>MCRSAEETASKHGQSTFSIRLYNVVLGQKVLDVEEEEEDLLDAYVTPSKGSQKRAITTPENPRSKRTVSTRSPHLLFSPTSFSPRNELPSPKPHGHQLFAEPPYFMFKDVQEVHCQEKNLLPSCVSNEFIRQFVLFQLVQYAEFHHYREKQSILKANY</sequence>
<evidence type="ECO:0000313" key="1">
    <source>
        <dbReference type="EMBL" id="KAH8016005.1"/>
    </source>
</evidence>
<name>A0ACB8GA56_9SAUR</name>
<reference evidence="1" key="1">
    <citation type="submission" date="2021-08" db="EMBL/GenBank/DDBJ databases">
        <title>The first chromosome-level gecko genome reveals the dynamic sex chromosomes of Neotropical dwarf geckos (Sphaerodactylidae: Sphaerodactylus).</title>
        <authorList>
            <person name="Pinto B.J."/>
            <person name="Keating S.E."/>
            <person name="Gamble T."/>
        </authorList>
    </citation>
    <scope>NUCLEOTIDE SEQUENCE</scope>
    <source>
        <strain evidence="1">TG3544</strain>
    </source>
</reference>
<dbReference type="Proteomes" id="UP000827872">
    <property type="component" value="Linkage Group LG01"/>
</dbReference>
<dbReference type="EMBL" id="CM037614">
    <property type="protein sequence ID" value="KAH8016005.1"/>
    <property type="molecule type" value="Genomic_DNA"/>
</dbReference>
<accession>A0ACB8GA56</accession>
<gene>
    <name evidence="1" type="ORF">K3G42_011101</name>
</gene>
<evidence type="ECO:0000313" key="2">
    <source>
        <dbReference type="Proteomes" id="UP000827872"/>
    </source>
</evidence>
<comment type="caution">
    <text evidence="1">The sequence shown here is derived from an EMBL/GenBank/DDBJ whole genome shotgun (WGS) entry which is preliminary data.</text>
</comment>
<organism evidence="1 2">
    <name type="scientific">Sphaerodactylus townsendi</name>
    <dbReference type="NCBI Taxonomy" id="933632"/>
    <lineage>
        <taxon>Eukaryota</taxon>
        <taxon>Metazoa</taxon>
        <taxon>Chordata</taxon>
        <taxon>Craniata</taxon>
        <taxon>Vertebrata</taxon>
        <taxon>Euteleostomi</taxon>
        <taxon>Lepidosauria</taxon>
        <taxon>Squamata</taxon>
        <taxon>Bifurcata</taxon>
        <taxon>Gekkota</taxon>
        <taxon>Sphaerodactylidae</taxon>
        <taxon>Sphaerodactylus</taxon>
    </lineage>
</organism>
<proteinExistence type="predicted"/>
<protein>
    <submittedName>
        <fullName evidence="1">Uncharacterized protein</fullName>
    </submittedName>
</protein>
<keyword evidence="2" id="KW-1185">Reference proteome</keyword>